<feature type="binding site" evidence="8">
    <location>
        <position position="155"/>
    </location>
    <ligand>
        <name>(R)-pantoate</name>
        <dbReference type="ChEBI" id="CHEBI:15980"/>
    </ligand>
</feature>
<comment type="miscellaneous">
    <text evidence="8">The reaction proceeds by a bi uni uni bi ping pong mechanism.</text>
</comment>
<evidence type="ECO:0000313" key="10">
    <source>
        <dbReference type="Proteomes" id="UP000238220"/>
    </source>
</evidence>
<dbReference type="GO" id="GO:0005829">
    <property type="term" value="C:cytosol"/>
    <property type="evidence" value="ECO:0007669"/>
    <property type="project" value="TreeGrafter"/>
</dbReference>
<dbReference type="UniPathway" id="UPA00028">
    <property type="reaction ID" value="UER00005"/>
</dbReference>
<dbReference type="GO" id="GO:0004592">
    <property type="term" value="F:pantoate-beta-alanine ligase activity"/>
    <property type="evidence" value="ECO:0007669"/>
    <property type="project" value="UniProtKB-UniRule"/>
</dbReference>
<keyword evidence="5 8" id="KW-0547">Nucleotide-binding</keyword>
<evidence type="ECO:0000256" key="2">
    <source>
        <dbReference type="ARBA" id="ARBA00009256"/>
    </source>
</evidence>
<comment type="pathway">
    <text evidence="1 8">Cofactor biosynthesis; (R)-pantothenate biosynthesis; (R)-pantothenate from (R)-pantoate and beta-alanine: step 1/1.</text>
</comment>
<proteinExistence type="inferred from homology"/>
<evidence type="ECO:0000256" key="4">
    <source>
        <dbReference type="ARBA" id="ARBA00022655"/>
    </source>
</evidence>
<dbReference type="AlphaFoldDB" id="A0A2S5TCH7"/>
<dbReference type="Gene3D" id="3.30.1300.10">
    <property type="entry name" value="Pantoate-beta-alanine ligase, C-terminal domain"/>
    <property type="match status" value="1"/>
</dbReference>
<evidence type="ECO:0000256" key="3">
    <source>
        <dbReference type="ARBA" id="ARBA00022598"/>
    </source>
</evidence>
<evidence type="ECO:0000256" key="5">
    <source>
        <dbReference type="ARBA" id="ARBA00022741"/>
    </source>
</evidence>
<comment type="catalytic activity">
    <reaction evidence="7 8">
        <text>(R)-pantoate + beta-alanine + ATP = (R)-pantothenate + AMP + diphosphate + H(+)</text>
        <dbReference type="Rhea" id="RHEA:10912"/>
        <dbReference type="ChEBI" id="CHEBI:15378"/>
        <dbReference type="ChEBI" id="CHEBI:15980"/>
        <dbReference type="ChEBI" id="CHEBI:29032"/>
        <dbReference type="ChEBI" id="CHEBI:30616"/>
        <dbReference type="ChEBI" id="CHEBI:33019"/>
        <dbReference type="ChEBI" id="CHEBI:57966"/>
        <dbReference type="ChEBI" id="CHEBI:456215"/>
        <dbReference type="EC" id="6.3.2.1"/>
    </reaction>
</comment>
<evidence type="ECO:0000256" key="7">
    <source>
        <dbReference type="ARBA" id="ARBA00048258"/>
    </source>
</evidence>
<dbReference type="GO" id="GO:0005524">
    <property type="term" value="F:ATP binding"/>
    <property type="evidence" value="ECO:0007669"/>
    <property type="project" value="UniProtKB-KW"/>
</dbReference>
<dbReference type="Gene3D" id="3.40.50.620">
    <property type="entry name" value="HUPs"/>
    <property type="match status" value="1"/>
</dbReference>
<feature type="binding site" evidence="8">
    <location>
        <begin position="149"/>
        <end position="152"/>
    </location>
    <ligand>
        <name>ATP</name>
        <dbReference type="ChEBI" id="CHEBI:30616"/>
    </ligand>
</feature>
<protein>
    <recommendedName>
        <fullName evidence="8">Pantothenate synthetase</fullName>
        <shortName evidence="8">PS</shortName>
        <ecNumber evidence="8">6.3.2.1</ecNumber>
    </recommendedName>
    <alternativeName>
        <fullName evidence="8">Pantoate--beta-alanine ligase</fullName>
    </alternativeName>
    <alternativeName>
        <fullName evidence="8">Pantoate-activating enzyme</fullName>
    </alternativeName>
</protein>
<keyword evidence="6 8" id="KW-0067">ATP-binding</keyword>
<comment type="similarity">
    <text evidence="2 8">Belongs to the pantothenate synthetase family.</text>
</comment>
<feature type="active site" description="Proton donor" evidence="8">
    <location>
        <position position="37"/>
    </location>
</feature>
<dbReference type="NCBIfam" id="TIGR00018">
    <property type="entry name" value="panC"/>
    <property type="match status" value="1"/>
</dbReference>
<dbReference type="OrthoDB" id="9773087at2"/>
<feature type="binding site" evidence="8">
    <location>
        <position position="61"/>
    </location>
    <ligand>
        <name>beta-alanine</name>
        <dbReference type="ChEBI" id="CHEBI:57966"/>
    </ligand>
</feature>
<feature type="binding site" evidence="8">
    <location>
        <position position="61"/>
    </location>
    <ligand>
        <name>(R)-pantoate</name>
        <dbReference type="ChEBI" id="CHEBI:15980"/>
    </ligand>
</feature>
<dbReference type="RefSeq" id="WP_104231718.1">
    <property type="nucleotide sequence ID" value="NZ_PSNW01000011.1"/>
</dbReference>
<evidence type="ECO:0000256" key="8">
    <source>
        <dbReference type="HAMAP-Rule" id="MF_00158"/>
    </source>
</evidence>
<dbReference type="PANTHER" id="PTHR21299:SF1">
    <property type="entry name" value="PANTOATE--BETA-ALANINE LIGASE"/>
    <property type="match status" value="1"/>
</dbReference>
<feature type="binding site" evidence="8">
    <location>
        <begin position="30"/>
        <end position="37"/>
    </location>
    <ligand>
        <name>ATP</name>
        <dbReference type="ChEBI" id="CHEBI:30616"/>
    </ligand>
</feature>
<evidence type="ECO:0000256" key="1">
    <source>
        <dbReference type="ARBA" id="ARBA00004990"/>
    </source>
</evidence>
<comment type="caution">
    <text evidence="8">Lacks conserved residue(s) required for the propagation of feature annotation.</text>
</comment>
<evidence type="ECO:0000313" key="9">
    <source>
        <dbReference type="EMBL" id="PPE72632.1"/>
    </source>
</evidence>
<dbReference type="CDD" id="cd00560">
    <property type="entry name" value="PanC"/>
    <property type="match status" value="1"/>
</dbReference>
<evidence type="ECO:0000256" key="6">
    <source>
        <dbReference type="ARBA" id="ARBA00022840"/>
    </source>
</evidence>
<organism evidence="9 10">
    <name type="scientific">Solimonas fluminis</name>
    <dbReference type="NCBI Taxonomy" id="2086571"/>
    <lineage>
        <taxon>Bacteria</taxon>
        <taxon>Pseudomonadati</taxon>
        <taxon>Pseudomonadota</taxon>
        <taxon>Gammaproteobacteria</taxon>
        <taxon>Nevskiales</taxon>
        <taxon>Nevskiaceae</taxon>
        <taxon>Solimonas</taxon>
    </lineage>
</organism>
<gene>
    <name evidence="8" type="primary">panC</name>
    <name evidence="9" type="ORF">C3942_17810</name>
</gene>
<dbReference type="InterPro" id="IPR003721">
    <property type="entry name" value="Pantoate_ligase"/>
</dbReference>
<comment type="subunit">
    <text evidence="8">Homodimer.</text>
</comment>
<dbReference type="PANTHER" id="PTHR21299">
    <property type="entry name" value="CYTIDYLATE KINASE/PANTOATE-BETA-ALANINE LIGASE"/>
    <property type="match status" value="1"/>
</dbReference>
<comment type="subcellular location">
    <subcellularLocation>
        <location evidence="8">Cytoplasm</location>
    </subcellularLocation>
</comment>
<comment type="function">
    <text evidence="8">Catalyzes the condensation of pantoate with beta-alanine in an ATP-dependent reaction via a pantoyl-adenylate intermediate.</text>
</comment>
<dbReference type="FunFam" id="3.40.50.620:FF:000013">
    <property type="entry name" value="Pantothenate synthetase"/>
    <property type="match status" value="1"/>
</dbReference>
<sequence>MKTVHTVAELRARISEWRRAGQRIAFAPTMGNLHAGHLKLIAGGHKLADRVVSSVFVNPLQFGPTEDFGRYPRTLPDDQQRLESVDCDLLFAPTVEEMYPNGREHLCKVTLPHYSTILEGHFRPGHFDGVTTVVNILFNQVQPDVALFGEKDYQQLLVIRRMVSDLHLPIEIVGVPTEREADGLAMSSRNQYLGPEERKTAAQIHATLGEIADALRAGRRDFAELCGRGLQRLAAAGFQPQYLEVRNPLLDPPGAQETSFVVLLAAFLGKTRLIDNLIVKL</sequence>
<dbReference type="SUPFAM" id="SSF52374">
    <property type="entry name" value="Nucleotidylyl transferase"/>
    <property type="match status" value="1"/>
</dbReference>
<dbReference type="InterPro" id="IPR014729">
    <property type="entry name" value="Rossmann-like_a/b/a_fold"/>
</dbReference>
<keyword evidence="4 8" id="KW-0566">Pantothenate biosynthesis</keyword>
<keyword evidence="3 8" id="KW-0436">Ligase</keyword>
<dbReference type="GO" id="GO:0015940">
    <property type="term" value="P:pantothenate biosynthetic process"/>
    <property type="evidence" value="ECO:0007669"/>
    <property type="project" value="UniProtKB-UniRule"/>
</dbReference>
<dbReference type="Pfam" id="PF02569">
    <property type="entry name" value="Pantoate_ligase"/>
    <property type="match status" value="1"/>
</dbReference>
<dbReference type="HAMAP" id="MF_00158">
    <property type="entry name" value="PanC"/>
    <property type="match status" value="1"/>
</dbReference>
<accession>A0A2S5TCH7</accession>
<dbReference type="Proteomes" id="UP000238220">
    <property type="component" value="Unassembled WGS sequence"/>
</dbReference>
<reference evidence="9 10" key="1">
    <citation type="submission" date="2018-02" db="EMBL/GenBank/DDBJ databases">
        <title>Genome sequencing of Solimonas sp. HR-BB.</title>
        <authorList>
            <person name="Lee Y."/>
            <person name="Jeon C.O."/>
        </authorList>
    </citation>
    <scope>NUCLEOTIDE SEQUENCE [LARGE SCALE GENOMIC DNA]</scope>
    <source>
        <strain evidence="9 10">HR-BB</strain>
    </source>
</reference>
<comment type="caution">
    <text evidence="9">The sequence shown here is derived from an EMBL/GenBank/DDBJ whole genome shotgun (WGS) entry which is preliminary data.</text>
</comment>
<dbReference type="EMBL" id="PSNW01000011">
    <property type="protein sequence ID" value="PPE72632.1"/>
    <property type="molecule type" value="Genomic_DNA"/>
</dbReference>
<keyword evidence="10" id="KW-1185">Reference proteome</keyword>
<dbReference type="InterPro" id="IPR042176">
    <property type="entry name" value="Pantoate_ligase_C"/>
</dbReference>
<keyword evidence="8" id="KW-0963">Cytoplasm</keyword>
<name>A0A2S5TCH7_9GAMM</name>
<dbReference type="EC" id="6.3.2.1" evidence="8"/>
<feature type="binding site" evidence="8">
    <location>
        <begin position="186"/>
        <end position="189"/>
    </location>
    <ligand>
        <name>ATP</name>
        <dbReference type="ChEBI" id="CHEBI:30616"/>
    </ligand>
</feature>